<dbReference type="HOGENOM" id="CLU_090185_0_0_1"/>
<evidence type="ECO:0000259" key="1">
    <source>
        <dbReference type="PROSITE" id="PS50404"/>
    </source>
</evidence>
<dbReference type="SUPFAM" id="SSF47616">
    <property type="entry name" value="GST C-terminal domain-like"/>
    <property type="match status" value="1"/>
</dbReference>
<dbReference type="RefSeq" id="XP_001022769.1">
    <property type="nucleotide sequence ID" value="XM_001022769.3"/>
</dbReference>
<dbReference type="STRING" id="312017.Q241P6"/>
<reference evidence="4" key="1">
    <citation type="journal article" date="2006" name="PLoS Biol.">
        <title>Macronuclear genome sequence of the ciliate Tetrahymena thermophila, a model eukaryote.</title>
        <authorList>
            <person name="Eisen J.A."/>
            <person name="Coyne R.S."/>
            <person name="Wu M."/>
            <person name="Wu D."/>
            <person name="Thiagarajan M."/>
            <person name="Wortman J.R."/>
            <person name="Badger J.H."/>
            <person name="Ren Q."/>
            <person name="Amedeo P."/>
            <person name="Jones K.M."/>
            <person name="Tallon L.J."/>
            <person name="Delcher A.L."/>
            <person name="Salzberg S.L."/>
            <person name="Silva J.C."/>
            <person name="Haas B.J."/>
            <person name="Majoros W.H."/>
            <person name="Farzad M."/>
            <person name="Carlton J.M."/>
            <person name="Smith R.K. Jr."/>
            <person name="Garg J."/>
            <person name="Pearlman R.E."/>
            <person name="Karrer K.M."/>
            <person name="Sun L."/>
            <person name="Manning G."/>
            <person name="Elde N.C."/>
            <person name="Turkewitz A.P."/>
            <person name="Asai D.J."/>
            <person name="Wilkes D.E."/>
            <person name="Wang Y."/>
            <person name="Cai H."/>
            <person name="Collins K."/>
            <person name="Stewart B.A."/>
            <person name="Lee S.R."/>
            <person name="Wilamowska K."/>
            <person name="Weinberg Z."/>
            <person name="Ruzzo W.L."/>
            <person name="Wloga D."/>
            <person name="Gaertig J."/>
            <person name="Frankel J."/>
            <person name="Tsao C.-C."/>
            <person name="Gorovsky M.A."/>
            <person name="Keeling P.J."/>
            <person name="Waller R.F."/>
            <person name="Patron N.J."/>
            <person name="Cherry J.M."/>
            <person name="Stover N.A."/>
            <person name="Krieger C.J."/>
            <person name="del Toro C."/>
            <person name="Ryder H.F."/>
            <person name="Williamson S.C."/>
            <person name="Barbeau R.A."/>
            <person name="Hamilton E.P."/>
            <person name="Orias E."/>
        </authorList>
    </citation>
    <scope>NUCLEOTIDE SEQUENCE [LARGE SCALE GENOMIC DNA]</scope>
    <source>
        <strain evidence="4">SB210</strain>
    </source>
</reference>
<evidence type="ECO:0000313" key="3">
    <source>
        <dbReference type="EMBL" id="EAS02524.1"/>
    </source>
</evidence>
<dbReference type="InterPro" id="IPR036282">
    <property type="entry name" value="Glutathione-S-Trfase_C_sf"/>
</dbReference>
<dbReference type="SUPFAM" id="SSF52833">
    <property type="entry name" value="Thioredoxin-like"/>
    <property type="match status" value="1"/>
</dbReference>
<dbReference type="PROSITE" id="PS50404">
    <property type="entry name" value="GST_NTER"/>
    <property type="match status" value="1"/>
</dbReference>
<dbReference type="InterPro" id="IPR010987">
    <property type="entry name" value="Glutathione-S-Trfase_C-like"/>
</dbReference>
<organism evidence="3 4">
    <name type="scientific">Tetrahymena thermophila (strain SB210)</name>
    <dbReference type="NCBI Taxonomy" id="312017"/>
    <lineage>
        <taxon>Eukaryota</taxon>
        <taxon>Sar</taxon>
        <taxon>Alveolata</taxon>
        <taxon>Ciliophora</taxon>
        <taxon>Intramacronucleata</taxon>
        <taxon>Oligohymenophorea</taxon>
        <taxon>Hymenostomatida</taxon>
        <taxon>Tetrahymenina</taxon>
        <taxon>Tetrahymenidae</taxon>
        <taxon>Tetrahymena</taxon>
    </lineage>
</organism>
<dbReference type="eggNOG" id="KOG0406">
    <property type="taxonomic scope" value="Eukaryota"/>
</dbReference>
<feature type="domain" description="GST C-terminal" evidence="2">
    <location>
        <begin position="86"/>
        <end position="215"/>
    </location>
</feature>
<dbReference type="GO" id="GO:0005737">
    <property type="term" value="C:cytoplasm"/>
    <property type="evidence" value="ECO:0007669"/>
    <property type="project" value="TreeGrafter"/>
</dbReference>
<name>Q241P6_TETTS</name>
<dbReference type="PROSITE" id="PS50405">
    <property type="entry name" value="GST_CTER"/>
    <property type="match status" value="1"/>
</dbReference>
<evidence type="ECO:0000313" key="4">
    <source>
        <dbReference type="Proteomes" id="UP000009168"/>
    </source>
</evidence>
<gene>
    <name evidence="3" type="ORF">TTHERM_00630450</name>
</gene>
<dbReference type="SFLD" id="SFLDS00019">
    <property type="entry name" value="Glutathione_Transferase_(cytos"/>
    <property type="match status" value="1"/>
</dbReference>
<dbReference type="InterPro" id="IPR040079">
    <property type="entry name" value="Glutathione_S-Trfase"/>
</dbReference>
<feature type="domain" description="GST N-terminal" evidence="1">
    <location>
        <begin position="2"/>
        <end position="83"/>
    </location>
</feature>
<evidence type="ECO:0000259" key="2">
    <source>
        <dbReference type="PROSITE" id="PS50405"/>
    </source>
</evidence>
<dbReference type="SFLD" id="SFLDG00358">
    <property type="entry name" value="Main_(cytGST)"/>
    <property type="match status" value="1"/>
</dbReference>
<dbReference type="GeneID" id="7830763"/>
<dbReference type="InParanoid" id="Q241P6"/>
<dbReference type="KEGG" id="tet:TTHERM_00630450"/>
<dbReference type="Gene3D" id="1.20.1050.10">
    <property type="match status" value="1"/>
</dbReference>
<dbReference type="EMBL" id="GG662532">
    <property type="protein sequence ID" value="EAS02524.1"/>
    <property type="molecule type" value="Genomic_DNA"/>
</dbReference>
<dbReference type="PROSITE" id="PS51354">
    <property type="entry name" value="GLUTAREDOXIN_2"/>
    <property type="match status" value="1"/>
</dbReference>
<dbReference type="OrthoDB" id="4951845at2759"/>
<dbReference type="Gene3D" id="3.40.30.10">
    <property type="entry name" value="Glutaredoxin"/>
    <property type="match status" value="1"/>
</dbReference>
<dbReference type="InterPro" id="IPR004045">
    <property type="entry name" value="Glutathione_S-Trfase_N"/>
</dbReference>
<dbReference type="AlphaFoldDB" id="Q241P6"/>
<protein>
    <submittedName>
        <fullName evidence="3">Glutathione S-transferase, amine-terminal domain protein</fullName>
    </submittedName>
</protein>
<dbReference type="CDD" id="cd00570">
    <property type="entry name" value="GST_N_family"/>
    <property type="match status" value="1"/>
</dbReference>
<dbReference type="InterPro" id="IPR036249">
    <property type="entry name" value="Thioredoxin-like_sf"/>
</dbReference>
<keyword evidence="4" id="KW-1185">Reference proteome</keyword>
<accession>Q241P6</accession>
<proteinExistence type="predicted"/>
<dbReference type="Proteomes" id="UP000009168">
    <property type="component" value="Unassembled WGS sequence"/>
</dbReference>
<sequence>MSKLIFYGYLICPFAQRVRFALEALKIDYEFVHIDLHAGAQKEEAYLKINPFGKLPSIQIDGKVVYESLILLEFLGDHFGGVFPKDDFAKAESRIWANYFDQNVASKVFPLFGLKKANNQEGIEKQAQEILNNIKFFTQKSGLEDRIKNNPQSYFNGNQLSFVDFVVAPHIRNIETFFKLFVGRSIYSFAEPNESIQNFEKYSKNILQSQPYLSITDKLKQLPPIETNSFLKEIGVDSIEKFNYEHFFKEFHQKKFLS</sequence>
<dbReference type="Pfam" id="PF13417">
    <property type="entry name" value="GST_N_3"/>
    <property type="match status" value="1"/>
</dbReference>
<dbReference type="PANTHER" id="PTHR43968">
    <property type="match status" value="1"/>
</dbReference>
<dbReference type="InterPro" id="IPR050983">
    <property type="entry name" value="GST_Omega/HSP26"/>
</dbReference>
<dbReference type="PANTHER" id="PTHR43968:SF6">
    <property type="entry name" value="GLUTATHIONE S-TRANSFERASE OMEGA"/>
    <property type="match status" value="1"/>
</dbReference>